<dbReference type="Proteomes" id="UP001597544">
    <property type="component" value="Unassembled WGS sequence"/>
</dbReference>
<keyword evidence="2" id="KW-0378">Hydrolase</keyword>
<dbReference type="GO" id="GO:0016787">
    <property type="term" value="F:hydrolase activity"/>
    <property type="evidence" value="ECO:0007669"/>
    <property type="project" value="UniProtKB-KW"/>
</dbReference>
<dbReference type="PANTHER" id="PTHR43265:SF1">
    <property type="entry name" value="ESTERASE ESTD"/>
    <property type="match status" value="1"/>
</dbReference>
<dbReference type="InterPro" id="IPR029058">
    <property type="entry name" value="AB_hydrolase_fold"/>
</dbReference>
<dbReference type="InterPro" id="IPR053145">
    <property type="entry name" value="AB_hydrolase_Est10"/>
</dbReference>
<dbReference type="Pfam" id="PF12146">
    <property type="entry name" value="Hydrolase_4"/>
    <property type="match status" value="1"/>
</dbReference>
<dbReference type="SUPFAM" id="SSF53474">
    <property type="entry name" value="alpha/beta-Hydrolases"/>
    <property type="match status" value="1"/>
</dbReference>
<evidence type="ECO:0000313" key="2">
    <source>
        <dbReference type="EMBL" id="MFD2515947.1"/>
    </source>
</evidence>
<evidence type="ECO:0000313" key="3">
    <source>
        <dbReference type="Proteomes" id="UP001597544"/>
    </source>
</evidence>
<dbReference type="PANTHER" id="PTHR43265">
    <property type="entry name" value="ESTERASE ESTD"/>
    <property type="match status" value="1"/>
</dbReference>
<evidence type="ECO:0000259" key="1">
    <source>
        <dbReference type="Pfam" id="PF12146"/>
    </source>
</evidence>
<protein>
    <submittedName>
        <fullName evidence="2">Alpha/beta hydrolase family protein</fullName>
        <ecNumber evidence="2">3.4.-.-</ecNumber>
    </submittedName>
</protein>
<gene>
    <name evidence="2" type="ORF">ACFSRY_18895</name>
</gene>
<comment type="caution">
    <text evidence="2">The sequence shown here is derived from an EMBL/GenBank/DDBJ whole genome shotgun (WGS) entry which is preliminary data.</text>
</comment>
<dbReference type="EMBL" id="JBHULU010000027">
    <property type="protein sequence ID" value="MFD2515947.1"/>
    <property type="molecule type" value="Genomic_DNA"/>
</dbReference>
<dbReference type="RefSeq" id="WP_377511774.1">
    <property type="nucleotide sequence ID" value="NZ_JBHULU010000027.1"/>
</dbReference>
<sequence>MPLKLKILQLCYTSLLLAFFVLPEVHSQSKKQIASGFMLQNGTDTLTIERFSRIGNKLEGRLLFKDQIPIVYRANINEQKQLEQLAIQVLKPGSPEGTPPQQESVLTFRGDSIMTVSVKGDTKEKESIKTTPGAMAYHPKMPMLSLLEQVVMRARVKGGQQVTVPVFLLSTKGQTINATINFSGNDSARVALGNTTVHLKVNKDGEILGGKTSGGQTIKRLESVPDAALATKAPDYSAPADAPYTAEQVRIQTKAGHVLAGTLTIPKNASKPVPVVVTITGSSPQDRDNNTPFGGPYHLFGQLADELGRNGIAVLRMDDRGVGQSTGNLENATSAERADDIREGIAFAKKQKRIDKDRVVLVGLSEGGMIAPMIAKTNKALNGIVLMAGPASPGKELLEYQIRTSLEQGKNLTPEEREKAFKKALQENLKEADSNPWLRYFLNYNPLETARQIKSVPVLIMQGTTDNNVPPGDAKKLAGAFKAAGNKNVTLKMMEGYNHIFLKDENGHQQNYQNLKSFTVGPEVIQPIVDWVAKVTNVAQ</sequence>
<organism evidence="2 3">
    <name type="scientific">Pontibacter locisalis</name>
    <dbReference type="NCBI Taxonomy" id="1719035"/>
    <lineage>
        <taxon>Bacteria</taxon>
        <taxon>Pseudomonadati</taxon>
        <taxon>Bacteroidota</taxon>
        <taxon>Cytophagia</taxon>
        <taxon>Cytophagales</taxon>
        <taxon>Hymenobacteraceae</taxon>
        <taxon>Pontibacter</taxon>
    </lineage>
</organism>
<dbReference type="EC" id="3.4.-.-" evidence="2"/>
<dbReference type="Gene3D" id="3.40.50.1820">
    <property type="entry name" value="alpha/beta hydrolase"/>
    <property type="match status" value="1"/>
</dbReference>
<proteinExistence type="predicted"/>
<name>A0ABW5IQK7_9BACT</name>
<dbReference type="InterPro" id="IPR022742">
    <property type="entry name" value="Hydrolase_4"/>
</dbReference>
<feature type="domain" description="Serine aminopeptidase S33" evidence="1">
    <location>
        <begin position="298"/>
        <end position="505"/>
    </location>
</feature>
<reference evidence="3" key="1">
    <citation type="journal article" date="2019" name="Int. J. Syst. Evol. Microbiol.">
        <title>The Global Catalogue of Microorganisms (GCM) 10K type strain sequencing project: providing services to taxonomists for standard genome sequencing and annotation.</title>
        <authorList>
            <consortium name="The Broad Institute Genomics Platform"/>
            <consortium name="The Broad Institute Genome Sequencing Center for Infectious Disease"/>
            <person name="Wu L."/>
            <person name="Ma J."/>
        </authorList>
    </citation>
    <scope>NUCLEOTIDE SEQUENCE [LARGE SCALE GENOMIC DNA]</scope>
    <source>
        <strain evidence="3">KCTC 42498</strain>
    </source>
</reference>
<accession>A0ABW5IQK7</accession>
<keyword evidence="3" id="KW-1185">Reference proteome</keyword>